<dbReference type="InterPro" id="IPR010131">
    <property type="entry name" value="MdtP/NodT-like"/>
</dbReference>
<organism evidence="3 4">
    <name type="scientific">Legionella dresdenensis</name>
    <dbReference type="NCBI Taxonomy" id="450200"/>
    <lineage>
        <taxon>Bacteria</taxon>
        <taxon>Pseudomonadati</taxon>
        <taxon>Pseudomonadota</taxon>
        <taxon>Gammaproteobacteria</taxon>
        <taxon>Legionellales</taxon>
        <taxon>Legionellaceae</taxon>
        <taxon>Legionella</taxon>
    </lineage>
</organism>
<protein>
    <submittedName>
        <fullName evidence="3">Efflux transporter outer membrane subunit</fullName>
    </submittedName>
</protein>
<proteinExistence type="inferred from homology"/>
<evidence type="ECO:0000256" key="2">
    <source>
        <dbReference type="RuleBase" id="RU362097"/>
    </source>
</evidence>
<evidence type="ECO:0000313" key="4">
    <source>
        <dbReference type="Proteomes" id="UP001595758"/>
    </source>
</evidence>
<feature type="chain" id="PRO_5044950740" evidence="2">
    <location>
        <begin position="24"/>
        <end position="517"/>
    </location>
</feature>
<keyword evidence="4" id="KW-1185">Reference proteome</keyword>
<keyword evidence="2" id="KW-1134">Transmembrane beta strand</keyword>
<dbReference type="RefSeq" id="WP_382341045.1">
    <property type="nucleotide sequence ID" value="NZ_JBHSAB010000002.1"/>
</dbReference>
<dbReference type="EMBL" id="JBHSAB010000002">
    <property type="protein sequence ID" value="MFC3908087.1"/>
    <property type="molecule type" value="Genomic_DNA"/>
</dbReference>
<comment type="similarity">
    <text evidence="1 2">Belongs to the outer membrane factor (OMF) (TC 1.B.17) family.</text>
</comment>
<comment type="caution">
    <text evidence="3">The sequence shown here is derived from an EMBL/GenBank/DDBJ whole genome shotgun (WGS) entry which is preliminary data.</text>
</comment>
<dbReference type="Proteomes" id="UP001595758">
    <property type="component" value="Unassembled WGS sequence"/>
</dbReference>
<gene>
    <name evidence="3" type="ORF">ACFORL_03215</name>
</gene>
<sequence>MLRIFIFAVCLLLSACMVGPDYKEPQKPVAEHWLAKSPAIKEAPVRNANWWKVFRDPTLTSIIHQGYSNSLTVQIAGVRVLQARAQLAQSVGELYPQQQAITGNYNYQRIGGGFLQGLIPSSFETASLGASASWELDFWGKYRRAIRSNDATFLASLAAYDNALVTLTSDVASTYISIRTTEEQIRVTKANIQVQANSLQIANSRFNAGETSLLDVQQAKTELASTQAKLPPLIASLQSQKDILAVLLGTVPTNIDGILKKSRGIPMAIQRVAVGIPLETLAQRPDIYQARLEAVAQSEAIGAVKANLYPALSLVGTFAFAGNTIGSSSMSNMFNWSHRTITAGPSLTWPILNYGQITNSVRVQDAVFQEALLNYINKVLKAQQEVQDYITRYVEAIKAERSLEQANSSAVKAVKLAIVRYKEGQASYTTVLDTERQQLQVQTSLTDAKGEIGKALVGLYRALGGGWQIRGCNDVISPKTKADMADRTNWGNLLEKQNHQKPVTPGQQIKQLYVPNW</sequence>
<keyword evidence="2" id="KW-0812">Transmembrane</keyword>
<dbReference type="PROSITE" id="PS51257">
    <property type="entry name" value="PROKAR_LIPOPROTEIN"/>
    <property type="match status" value="1"/>
</dbReference>
<comment type="subcellular location">
    <subcellularLocation>
        <location evidence="2">Cell outer membrane</location>
        <topology evidence="2">Lipid-anchor</topology>
    </subcellularLocation>
</comment>
<keyword evidence="2" id="KW-0732">Signal</keyword>
<evidence type="ECO:0000256" key="1">
    <source>
        <dbReference type="ARBA" id="ARBA00007613"/>
    </source>
</evidence>
<dbReference type="PANTHER" id="PTHR30203:SF31">
    <property type="entry name" value="RND EFFLUX SYSTEM, OUTER MEMBRANE LIPOPROTEIN, NODT"/>
    <property type="match status" value="1"/>
</dbReference>
<dbReference type="Pfam" id="PF02321">
    <property type="entry name" value="OEP"/>
    <property type="match status" value="2"/>
</dbReference>
<dbReference type="Gene3D" id="1.20.1600.10">
    <property type="entry name" value="Outer membrane efflux proteins (OEP)"/>
    <property type="match status" value="1"/>
</dbReference>
<dbReference type="InterPro" id="IPR003423">
    <property type="entry name" value="OMP_efflux"/>
</dbReference>
<keyword evidence="2" id="KW-0564">Palmitate</keyword>
<dbReference type="Gene3D" id="2.20.200.10">
    <property type="entry name" value="Outer membrane efflux proteins (OEP)"/>
    <property type="match status" value="1"/>
</dbReference>
<keyword evidence="2" id="KW-0449">Lipoprotein</keyword>
<dbReference type="SUPFAM" id="SSF56954">
    <property type="entry name" value="Outer membrane efflux proteins (OEP)"/>
    <property type="match status" value="1"/>
</dbReference>
<reference evidence="4" key="1">
    <citation type="journal article" date="2019" name="Int. J. Syst. Evol. Microbiol.">
        <title>The Global Catalogue of Microorganisms (GCM) 10K type strain sequencing project: providing services to taxonomists for standard genome sequencing and annotation.</title>
        <authorList>
            <consortium name="The Broad Institute Genomics Platform"/>
            <consortium name="The Broad Institute Genome Sequencing Center for Infectious Disease"/>
            <person name="Wu L."/>
            <person name="Ma J."/>
        </authorList>
    </citation>
    <scope>NUCLEOTIDE SEQUENCE [LARGE SCALE GENOMIC DNA]</scope>
    <source>
        <strain evidence="4">CCUG 59858</strain>
    </source>
</reference>
<keyword evidence="2" id="KW-0472">Membrane</keyword>
<feature type="signal peptide" evidence="2">
    <location>
        <begin position="1"/>
        <end position="23"/>
    </location>
</feature>
<dbReference type="NCBIfam" id="TIGR01845">
    <property type="entry name" value="outer_NodT"/>
    <property type="match status" value="1"/>
</dbReference>
<accession>A0ABV8CD22</accession>
<name>A0ABV8CD22_9GAMM</name>
<dbReference type="PANTHER" id="PTHR30203">
    <property type="entry name" value="OUTER MEMBRANE CATION EFFLUX PROTEIN"/>
    <property type="match status" value="1"/>
</dbReference>
<evidence type="ECO:0000313" key="3">
    <source>
        <dbReference type="EMBL" id="MFC3908087.1"/>
    </source>
</evidence>